<evidence type="ECO:0000313" key="5">
    <source>
        <dbReference type="EMBL" id="SDN01685.1"/>
    </source>
</evidence>
<keyword evidence="4" id="KW-0342">GTP-binding</keyword>
<dbReference type="PRINTS" id="PR00449">
    <property type="entry name" value="RASTRNSFRMNG"/>
</dbReference>
<dbReference type="RefSeq" id="WP_030428852.1">
    <property type="nucleotide sequence ID" value="NZ_JOEF01000005.1"/>
</dbReference>
<evidence type="ECO:0000256" key="4">
    <source>
        <dbReference type="ARBA" id="ARBA00023134"/>
    </source>
</evidence>
<evidence type="ECO:0000256" key="2">
    <source>
        <dbReference type="ARBA" id="ARBA00022741"/>
    </source>
</evidence>
<dbReference type="AlphaFoldDB" id="A0A1G9XZS9"/>
<keyword evidence="3" id="KW-0378">Hydrolase</keyword>
<dbReference type="InterPro" id="IPR004130">
    <property type="entry name" value="Gpn"/>
</dbReference>
<dbReference type="GO" id="GO:0005525">
    <property type="term" value="F:GTP binding"/>
    <property type="evidence" value="ECO:0007669"/>
    <property type="project" value="UniProtKB-KW"/>
</dbReference>
<dbReference type="GO" id="GO:0016787">
    <property type="term" value="F:hydrolase activity"/>
    <property type="evidence" value="ECO:0007669"/>
    <property type="project" value="UniProtKB-KW"/>
</dbReference>
<sequence length="207" mass="22409">MSGHSEHVPAACPLPVKIVVSGGFGVGKTTLIGAISEIEPLTTEAAMTEVSVGVDDTAVLPDKSTTTVAFDFGRITLDRSYVLYLFGTPGQERFSFLWDDVSDGALGAILLVDTRRIEDCYPVIDYFEDRGMPFVVAVNTFDGAERFETEEVREALGVSANTTIVHCDARKRASVKGVLVELIENVLLQHDSRHSSDTMAPEQLITG</sequence>
<comment type="similarity">
    <text evidence="1">Belongs to the GPN-loop GTPase family.</text>
</comment>
<dbReference type="PANTHER" id="PTHR42708:SF1">
    <property type="entry name" value="GLIDING MOTILITY PROTEIN MGLA"/>
    <property type="match status" value="1"/>
</dbReference>
<dbReference type="InterPro" id="IPR027417">
    <property type="entry name" value="P-loop_NTPase"/>
</dbReference>
<dbReference type="Proteomes" id="UP000183376">
    <property type="component" value="Chromosome I"/>
</dbReference>
<proteinExistence type="inferred from homology"/>
<dbReference type="InterPro" id="IPR052705">
    <property type="entry name" value="Gliding_Motility_GTPase"/>
</dbReference>
<dbReference type="eggNOG" id="COG2229">
    <property type="taxonomic scope" value="Bacteria"/>
</dbReference>
<organism evidence="5 6">
    <name type="scientific">Allokutzneria albata</name>
    <name type="common">Kibdelosporangium albatum</name>
    <dbReference type="NCBI Taxonomy" id="211114"/>
    <lineage>
        <taxon>Bacteria</taxon>
        <taxon>Bacillati</taxon>
        <taxon>Actinomycetota</taxon>
        <taxon>Actinomycetes</taxon>
        <taxon>Pseudonocardiales</taxon>
        <taxon>Pseudonocardiaceae</taxon>
        <taxon>Allokutzneria</taxon>
    </lineage>
</organism>
<dbReference type="PANTHER" id="PTHR42708">
    <property type="entry name" value="ATP/GTP-BINDING PROTEIN-RELATED"/>
    <property type="match status" value="1"/>
</dbReference>
<dbReference type="Pfam" id="PF03029">
    <property type="entry name" value="ATP_bind_1"/>
    <property type="match status" value="1"/>
</dbReference>
<dbReference type="OrthoDB" id="3371691at2"/>
<keyword evidence="2" id="KW-0547">Nucleotide-binding</keyword>
<dbReference type="CDD" id="cd00882">
    <property type="entry name" value="Ras_like_GTPase"/>
    <property type="match status" value="1"/>
</dbReference>
<gene>
    <name evidence="5" type="ORF">SAMN04489726_4473</name>
</gene>
<dbReference type="EMBL" id="LT629701">
    <property type="protein sequence ID" value="SDN01685.1"/>
    <property type="molecule type" value="Genomic_DNA"/>
</dbReference>
<accession>A0A1G9XZS9</accession>
<evidence type="ECO:0008006" key="7">
    <source>
        <dbReference type="Google" id="ProtNLM"/>
    </source>
</evidence>
<keyword evidence="6" id="KW-1185">Reference proteome</keyword>
<evidence type="ECO:0000256" key="3">
    <source>
        <dbReference type="ARBA" id="ARBA00022801"/>
    </source>
</evidence>
<protein>
    <recommendedName>
        <fullName evidence="7">Signal recognition particle receptor subunit beta, a GTPase</fullName>
    </recommendedName>
</protein>
<reference evidence="5 6" key="1">
    <citation type="submission" date="2016-10" db="EMBL/GenBank/DDBJ databases">
        <authorList>
            <person name="de Groot N.N."/>
        </authorList>
    </citation>
    <scope>NUCLEOTIDE SEQUENCE [LARGE SCALE GENOMIC DNA]</scope>
    <source>
        <strain evidence="5 6">DSM 44149</strain>
    </source>
</reference>
<dbReference type="SUPFAM" id="SSF52540">
    <property type="entry name" value="P-loop containing nucleoside triphosphate hydrolases"/>
    <property type="match status" value="1"/>
</dbReference>
<evidence type="ECO:0000313" key="6">
    <source>
        <dbReference type="Proteomes" id="UP000183376"/>
    </source>
</evidence>
<dbReference type="Gene3D" id="3.40.50.300">
    <property type="entry name" value="P-loop containing nucleotide triphosphate hydrolases"/>
    <property type="match status" value="1"/>
</dbReference>
<name>A0A1G9XZS9_ALLAB</name>
<evidence type="ECO:0000256" key="1">
    <source>
        <dbReference type="ARBA" id="ARBA00005290"/>
    </source>
</evidence>
<dbReference type="STRING" id="211114.SAMN04489726_4473"/>